<dbReference type="EMBL" id="VYQF01000001">
    <property type="protein sequence ID" value="KAA9041011.1"/>
    <property type="molecule type" value="Genomic_DNA"/>
</dbReference>
<gene>
    <name evidence="1" type="ORF">FW778_02940</name>
</gene>
<dbReference type="AlphaFoldDB" id="A0A5J5IJQ6"/>
<name>A0A5J5IJQ6_9BACT</name>
<comment type="caution">
    <text evidence="1">The sequence shown here is derived from an EMBL/GenBank/DDBJ whole genome shotgun (WGS) entry which is preliminary data.</text>
</comment>
<keyword evidence="2" id="KW-1185">Reference proteome</keyword>
<proteinExistence type="predicted"/>
<evidence type="ECO:0000313" key="1">
    <source>
        <dbReference type="EMBL" id="KAA9041011.1"/>
    </source>
</evidence>
<organism evidence="1 2">
    <name type="scientific">Ginsengibacter hankyongi</name>
    <dbReference type="NCBI Taxonomy" id="2607284"/>
    <lineage>
        <taxon>Bacteria</taxon>
        <taxon>Pseudomonadati</taxon>
        <taxon>Bacteroidota</taxon>
        <taxon>Chitinophagia</taxon>
        <taxon>Chitinophagales</taxon>
        <taxon>Chitinophagaceae</taxon>
        <taxon>Ginsengibacter</taxon>
    </lineage>
</organism>
<protein>
    <submittedName>
        <fullName evidence="1">Uncharacterized protein</fullName>
    </submittedName>
</protein>
<dbReference type="Pfam" id="PF19781">
    <property type="entry name" value="DUF6266"/>
    <property type="match status" value="1"/>
</dbReference>
<dbReference type="RefSeq" id="WP_150413100.1">
    <property type="nucleotide sequence ID" value="NZ_VYQF01000001.1"/>
</dbReference>
<reference evidence="1 2" key="1">
    <citation type="submission" date="2019-09" db="EMBL/GenBank/DDBJ databases">
        <title>Draft genome sequence of Ginsengibacter sp. BR5-29.</title>
        <authorList>
            <person name="Im W.-T."/>
        </authorList>
    </citation>
    <scope>NUCLEOTIDE SEQUENCE [LARGE SCALE GENOMIC DNA]</scope>
    <source>
        <strain evidence="1 2">BR5-29</strain>
    </source>
</reference>
<dbReference type="InterPro" id="IPR046233">
    <property type="entry name" value="DUF6266"/>
</dbReference>
<evidence type="ECO:0000313" key="2">
    <source>
        <dbReference type="Proteomes" id="UP000326903"/>
    </source>
</evidence>
<accession>A0A5J5IJQ6</accession>
<sequence>MATIPNGILGGIQGRVGTVTGYNRYGIDVIRSAKNRGTVKPTAKRLAQRSKITVCNAFAKAFAGKGFFTKTFPAFGHTGSGYNRAVSALMSLALVPSEDGVTISYPLVLISKGTLPPALNAVAAATDAGNIQFTWTDNTGTGTSKKTDKAILVAYFPATNEVVYSFDAGTRQSGNAILENPNRQGQLAETWMGYLSNDEDDAACSVYTGSLVL</sequence>
<dbReference type="Proteomes" id="UP000326903">
    <property type="component" value="Unassembled WGS sequence"/>
</dbReference>